<evidence type="ECO:0000256" key="4">
    <source>
        <dbReference type="ARBA" id="ARBA00022967"/>
    </source>
</evidence>
<evidence type="ECO:0000313" key="11">
    <source>
        <dbReference type="Proteomes" id="UP000283841"/>
    </source>
</evidence>
<feature type="transmembrane region" description="Helical" evidence="7">
    <location>
        <begin position="553"/>
        <end position="573"/>
    </location>
</feature>
<dbReference type="GO" id="GO:0016887">
    <property type="term" value="F:ATP hydrolysis activity"/>
    <property type="evidence" value="ECO:0007669"/>
    <property type="project" value="InterPro"/>
</dbReference>
<feature type="compositionally biased region" description="Polar residues" evidence="8">
    <location>
        <begin position="23"/>
        <end position="36"/>
    </location>
</feature>
<keyword evidence="3 7" id="KW-0479">Metal-binding</keyword>
<feature type="domain" description="HMA" evidence="9">
    <location>
        <begin position="393"/>
        <end position="461"/>
    </location>
</feature>
<dbReference type="PRINTS" id="PR00943">
    <property type="entry name" value="CUATPASE"/>
</dbReference>
<feature type="compositionally biased region" description="Polar residues" evidence="8">
    <location>
        <begin position="350"/>
        <end position="365"/>
    </location>
</feature>
<dbReference type="GO" id="GO:0005524">
    <property type="term" value="F:ATP binding"/>
    <property type="evidence" value="ECO:0007669"/>
    <property type="project" value="UniProtKB-UniRule"/>
</dbReference>
<dbReference type="SUPFAM" id="SSF56784">
    <property type="entry name" value="HAD-like"/>
    <property type="match status" value="1"/>
</dbReference>
<dbReference type="GeneID" id="39596480"/>
<dbReference type="InterPro" id="IPR044492">
    <property type="entry name" value="P_typ_ATPase_HD_dom"/>
</dbReference>
<feature type="compositionally biased region" description="Basic and acidic residues" evidence="8">
    <location>
        <begin position="42"/>
        <end position="57"/>
    </location>
</feature>
<accession>A0A443HPW3</accession>
<reference evidence="10 11" key="1">
    <citation type="journal article" date="2018" name="Front. Microbiol.">
        <title>Genomic and genetic insights into a cosmopolitan fungus, Paecilomyces variotii (Eurotiales).</title>
        <authorList>
            <person name="Urquhart A.S."/>
            <person name="Mondo S.J."/>
            <person name="Makela M.R."/>
            <person name="Hane J.K."/>
            <person name="Wiebenga A."/>
            <person name="He G."/>
            <person name="Mihaltcheva S."/>
            <person name="Pangilinan J."/>
            <person name="Lipzen A."/>
            <person name="Barry K."/>
            <person name="de Vries R.P."/>
            <person name="Grigoriev I.V."/>
            <person name="Idnurm A."/>
        </authorList>
    </citation>
    <scope>NUCLEOTIDE SEQUENCE [LARGE SCALE GENOMIC DNA]</scope>
    <source>
        <strain evidence="10 11">CBS 101075</strain>
    </source>
</reference>
<dbReference type="GO" id="GO:0016020">
    <property type="term" value="C:membrane"/>
    <property type="evidence" value="ECO:0007669"/>
    <property type="project" value="UniProtKB-SubCell"/>
</dbReference>
<dbReference type="PRINTS" id="PR00119">
    <property type="entry name" value="CATATPASE"/>
</dbReference>
<dbReference type="Gene3D" id="2.70.150.10">
    <property type="entry name" value="Calcium-transporting ATPase, cytoplasmic transduction domain A"/>
    <property type="match status" value="1"/>
</dbReference>
<dbReference type="SUPFAM" id="SSF81665">
    <property type="entry name" value="Calcium ATPase, transmembrane domain M"/>
    <property type="match status" value="1"/>
</dbReference>
<keyword evidence="7" id="KW-0547">Nucleotide-binding</keyword>
<dbReference type="PROSITE" id="PS00154">
    <property type="entry name" value="ATPASE_E1_E2"/>
    <property type="match status" value="1"/>
</dbReference>
<name>A0A443HPW3_BYSSP</name>
<dbReference type="InterPro" id="IPR027256">
    <property type="entry name" value="P-typ_ATPase_IB"/>
</dbReference>
<comment type="subcellular location">
    <subcellularLocation>
        <location evidence="1 7">Membrane</location>
    </subcellularLocation>
</comment>
<feature type="transmembrane region" description="Helical" evidence="7">
    <location>
        <begin position="1176"/>
        <end position="1199"/>
    </location>
</feature>
<feature type="transmembrane region" description="Helical" evidence="7">
    <location>
        <begin position="862"/>
        <end position="889"/>
    </location>
</feature>
<dbReference type="InterPro" id="IPR036163">
    <property type="entry name" value="HMA_dom_sf"/>
</dbReference>
<evidence type="ECO:0000256" key="3">
    <source>
        <dbReference type="ARBA" id="ARBA00022723"/>
    </source>
</evidence>
<dbReference type="STRING" id="264951.A0A443HPW3"/>
<dbReference type="Gene3D" id="3.40.50.1000">
    <property type="entry name" value="HAD superfamily/HAD-like"/>
    <property type="match status" value="1"/>
</dbReference>
<dbReference type="Proteomes" id="UP000283841">
    <property type="component" value="Unassembled WGS sequence"/>
</dbReference>
<dbReference type="PROSITE" id="PS50846">
    <property type="entry name" value="HMA_2"/>
    <property type="match status" value="1"/>
</dbReference>
<dbReference type="GO" id="GO:0046872">
    <property type="term" value="F:metal ion binding"/>
    <property type="evidence" value="ECO:0007669"/>
    <property type="project" value="UniProtKB-KW"/>
</dbReference>
<dbReference type="GO" id="GO:0019829">
    <property type="term" value="F:ATPase-coupled monoatomic cation transmembrane transporter activity"/>
    <property type="evidence" value="ECO:0007669"/>
    <property type="project" value="InterPro"/>
</dbReference>
<dbReference type="NCBIfam" id="TIGR01494">
    <property type="entry name" value="ATPase_P-type"/>
    <property type="match status" value="1"/>
</dbReference>
<dbReference type="SFLD" id="SFLDG00002">
    <property type="entry name" value="C1.7:_P-type_atpase_like"/>
    <property type="match status" value="1"/>
</dbReference>
<feature type="transmembrane region" description="Helical" evidence="7">
    <location>
        <begin position="1205"/>
        <end position="1227"/>
    </location>
</feature>
<dbReference type="InterPro" id="IPR059000">
    <property type="entry name" value="ATPase_P-type_domA"/>
</dbReference>
<feature type="transmembrane region" description="Helical" evidence="7">
    <location>
        <begin position="623"/>
        <end position="642"/>
    </location>
</feature>
<evidence type="ECO:0000313" key="10">
    <source>
        <dbReference type="EMBL" id="RWQ93842.1"/>
    </source>
</evidence>
<keyword evidence="5 7" id="KW-1133">Transmembrane helix</keyword>
<dbReference type="InterPro" id="IPR018303">
    <property type="entry name" value="ATPase_P-typ_P_site"/>
</dbReference>
<comment type="similarity">
    <text evidence="7">Belongs to the cation transport ATPase (P-type) (TC 3.A.3) family. Type IB subfamily.</text>
</comment>
<keyword evidence="4" id="KW-1278">Translocase</keyword>
<dbReference type="InterPro" id="IPR006121">
    <property type="entry name" value="HMA_dom"/>
</dbReference>
<feature type="region of interest" description="Disordered" evidence="8">
    <location>
        <begin position="1"/>
        <end position="57"/>
    </location>
</feature>
<evidence type="ECO:0000256" key="8">
    <source>
        <dbReference type="SAM" id="MobiDB-lite"/>
    </source>
</evidence>
<feature type="region of interest" description="Disordered" evidence="8">
    <location>
        <begin position="349"/>
        <end position="383"/>
    </location>
</feature>
<dbReference type="RefSeq" id="XP_028483487.1">
    <property type="nucleotide sequence ID" value="XM_028627203.1"/>
</dbReference>
<keyword evidence="2 7" id="KW-0812">Transmembrane</keyword>
<dbReference type="InterPro" id="IPR001757">
    <property type="entry name" value="P_typ_ATPase"/>
</dbReference>
<dbReference type="SUPFAM" id="SSF81653">
    <property type="entry name" value="Calcium ATPase, transduction domain A"/>
    <property type="match status" value="1"/>
</dbReference>
<dbReference type="PANTHER" id="PTHR46594:SF4">
    <property type="entry name" value="P-TYPE CATION-TRANSPORTING ATPASE"/>
    <property type="match status" value="1"/>
</dbReference>
<evidence type="ECO:0000259" key="9">
    <source>
        <dbReference type="PROSITE" id="PS50846"/>
    </source>
</evidence>
<evidence type="ECO:0000256" key="2">
    <source>
        <dbReference type="ARBA" id="ARBA00022692"/>
    </source>
</evidence>
<dbReference type="SUPFAM" id="SSF55008">
    <property type="entry name" value="HMA, heavy metal-associated domain"/>
    <property type="match status" value="1"/>
</dbReference>
<dbReference type="SFLD" id="SFLDF00027">
    <property type="entry name" value="p-type_atpase"/>
    <property type="match status" value="1"/>
</dbReference>
<dbReference type="Gene3D" id="3.30.70.100">
    <property type="match status" value="1"/>
</dbReference>
<dbReference type="EMBL" id="RCNU01000008">
    <property type="protein sequence ID" value="RWQ93842.1"/>
    <property type="molecule type" value="Genomic_DNA"/>
</dbReference>
<dbReference type="InterPro" id="IPR036412">
    <property type="entry name" value="HAD-like_sf"/>
</dbReference>
<protein>
    <submittedName>
        <fullName evidence="10">E1-E2 ATPase-domain-containing protein</fullName>
    </submittedName>
</protein>
<dbReference type="Pfam" id="PF00702">
    <property type="entry name" value="Hydrolase"/>
    <property type="match status" value="1"/>
</dbReference>
<feature type="transmembrane region" description="Helical" evidence="7">
    <location>
        <begin position="821"/>
        <end position="842"/>
    </location>
</feature>
<dbReference type="SFLD" id="SFLDS00003">
    <property type="entry name" value="Haloacid_Dehalogenase"/>
    <property type="match status" value="1"/>
</dbReference>
<dbReference type="InterPro" id="IPR023298">
    <property type="entry name" value="ATPase_P-typ_TM_dom_sf"/>
</dbReference>
<keyword evidence="7" id="KW-0067">ATP-binding</keyword>
<dbReference type="CDD" id="cd00371">
    <property type="entry name" value="HMA"/>
    <property type="match status" value="1"/>
</dbReference>
<evidence type="ECO:0000256" key="7">
    <source>
        <dbReference type="RuleBase" id="RU362081"/>
    </source>
</evidence>
<feature type="transmembrane region" description="Helical" evidence="7">
    <location>
        <begin position="585"/>
        <end position="603"/>
    </location>
</feature>
<dbReference type="InterPro" id="IPR023299">
    <property type="entry name" value="ATPase_P-typ_cyto_dom_N"/>
</dbReference>
<organism evidence="10 11">
    <name type="scientific">Byssochlamys spectabilis</name>
    <name type="common">Paecilomyces variotii</name>
    <dbReference type="NCBI Taxonomy" id="264951"/>
    <lineage>
        <taxon>Eukaryota</taxon>
        <taxon>Fungi</taxon>
        <taxon>Dikarya</taxon>
        <taxon>Ascomycota</taxon>
        <taxon>Pezizomycotina</taxon>
        <taxon>Eurotiomycetes</taxon>
        <taxon>Eurotiomycetidae</taxon>
        <taxon>Eurotiales</taxon>
        <taxon>Thermoascaceae</taxon>
        <taxon>Paecilomyces</taxon>
    </lineage>
</organism>
<gene>
    <name evidence="10" type="ORF">C8Q69DRAFT_306234</name>
</gene>
<dbReference type="Pfam" id="PF00403">
    <property type="entry name" value="HMA"/>
    <property type="match status" value="1"/>
</dbReference>
<dbReference type="NCBIfam" id="TIGR01525">
    <property type="entry name" value="ATPase-IB_hvy"/>
    <property type="match status" value="1"/>
</dbReference>
<evidence type="ECO:0000256" key="6">
    <source>
        <dbReference type="ARBA" id="ARBA00023136"/>
    </source>
</evidence>
<dbReference type="PROSITE" id="PS01229">
    <property type="entry name" value="COF_2"/>
    <property type="match status" value="1"/>
</dbReference>
<keyword evidence="11" id="KW-1185">Reference proteome</keyword>
<dbReference type="InterPro" id="IPR023214">
    <property type="entry name" value="HAD_sf"/>
</dbReference>
<comment type="caution">
    <text evidence="10">The sequence shown here is derived from an EMBL/GenBank/DDBJ whole genome shotgun (WGS) entry which is preliminary data.</text>
</comment>
<sequence length="1228" mass="132554">MAQTAEESSTTGQAGLSCSCCSGPSQPQENQTVLEDNQQDGRNNDKTASDDGESVDRCCKDDAQKECAASVQFTADQDCSPYSDQKAEPCCAPGPADCCLDTEDNLCKSSVAAGKDKCQNGCCDKDDSDGFSLAGNECDEDAGCTDCCDANEPRCKTAQPTDICQTNSGQPSEKPRTCEAISSGCCALTNNQQWDQDSSCAREQVEDGNCCSKIQESTLHAALTLDICCTSSDNCECSDECIAEYAAKLCADELIMGPEGSCSNERADNNTRRSTCIQPCNKHLGMAAAFTTSMQDEPRESTVEAAEAQYVSNISRLIRKCFCSGPRPFIFPGGRTCCAVRGSRMRSVPASKSSLKPTRAQQPAVKTTEKPAPVSVTRMSDSDVERASEGNKYSVILGVVGMTCTGCESKLHNVLESYSGVSDVKTSFILNRAELVYDPSMVADVSCLTSYVKRRTGFTCTILRTSLAGTVDGENFTLTHLDPKAAERIRALNGVNSVVPVGKEDHQVFYEPRMIGIRDILEIVTSHGNQAKLPAKSSEETAKRIEDRHWHSLIAQTLFAAILTVPILVFAWSSFAREAPPSEKIQYSVISVALATAVQMLAIPIYKHAFQTLWYQKEIDMDVLVVLSITSAYVYSLVALGFEVRHGGSTNILGRPVFETSSLLITLIKFGRLLTLWIRRKARDIQRTDSSQSQMARVIKKVSLSRISMRPSLNNGQEELLDTALLHYGDIIQSREGEQIVTDGVVVNGIAEIDESQITGEIEPVTRSKKSQVFAGSKIVNGTIEYRVTRLVSENILSIVKNLVTSATSSRTKTQERADLLASYLTPTILAAAVIDFLIWVLVDVFVEKRPGTSASINALTFAISVLAISCPCALALAVPTILTVASFVGVNKGVIFKSGAALHAGDKINHAVFDKTGTLTTEKLAVLKELYPRTVPNLPESEVRLITAMVTQGNKHPVSQAVYEHVENKVSISDKVKLSSPAKVIIGKGVELATEDGLLRGGSPAWLGLKEHPAVKEMINSTLTVFCLTKNDTLLALYGLSGNIRPEALEVLGQLRSKKITIHLLSGDNGPSVSRVASSLGFDPQNVHSNCQPEDKATYIRKLQRSDPKTKVCFIGDGTNDAPALSQADLGICMSNAAGIAVDAADVGILKDSLHGLLLFLDLSRRATCRIRLNLAWAVIYNIFAVLFAAGVFEAVGFRIQPSYAGVGEMVSLLPIIGISLSLRIWL</sequence>
<dbReference type="AlphaFoldDB" id="A0A443HPW3"/>
<evidence type="ECO:0000256" key="1">
    <source>
        <dbReference type="ARBA" id="ARBA00004370"/>
    </source>
</evidence>
<dbReference type="Gene3D" id="3.40.1110.10">
    <property type="entry name" value="Calcium-transporting ATPase, cytoplasmic domain N"/>
    <property type="match status" value="1"/>
</dbReference>
<feature type="compositionally biased region" description="Polar residues" evidence="8">
    <location>
        <begin position="1"/>
        <end position="16"/>
    </location>
</feature>
<dbReference type="InterPro" id="IPR008250">
    <property type="entry name" value="ATPase_P-typ_transduc_dom_A_sf"/>
</dbReference>
<proteinExistence type="inferred from homology"/>
<evidence type="ECO:0000256" key="5">
    <source>
        <dbReference type="ARBA" id="ARBA00022989"/>
    </source>
</evidence>
<dbReference type="Pfam" id="PF00122">
    <property type="entry name" value="E1-E2_ATPase"/>
    <property type="match status" value="1"/>
</dbReference>
<keyword evidence="6 7" id="KW-0472">Membrane</keyword>
<dbReference type="PANTHER" id="PTHR46594">
    <property type="entry name" value="P-TYPE CATION-TRANSPORTING ATPASE"/>
    <property type="match status" value="1"/>
</dbReference>
<dbReference type="VEuPathDB" id="FungiDB:C8Q69DRAFT_306234"/>